<dbReference type="NCBIfam" id="NF041390">
    <property type="entry name" value="TadE_Rv3655c"/>
    <property type="match status" value="1"/>
</dbReference>
<sequence>MVTAETATALPVLVVVTIALTWGLTLAVTQARLVDLSRDGARMLARGESEAAVLRETRSMAPAGSDVVIEGADDVVSGSSGFARSRRPAESRALPDGAVRVTVRAEARIDLPLLRRLPAVALQANAVADVEGGEP</sequence>
<dbReference type="InterPro" id="IPR049790">
    <property type="entry name" value="Rv3655c/TadE"/>
</dbReference>
<name>A0A2M9BHE4_9ACTN</name>
<evidence type="ECO:0000256" key="1">
    <source>
        <dbReference type="SAM" id="Phobius"/>
    </source>
</evidence>
<accession>A0A2M9BHE4</accession>
<evidence type="ECO:0000313" key="2">
    <source>
        <dbReference type="EMBL" id="PJJ57365.1"/>
    </source>
</evidence>
<evidence type="ECO:0000313" key="3">
    <source>
        <dbReference type="Proteomes" id="UP000230842"/>
    </source>
</evidence>
<dbReference type="EMBL" id="PGEZ01000001">
    <property type="protein sequence ID" value="PJJ57365.1"/>
    <property type="molecule type" value="Genomic_DNA"/>
</dbReference>
<keyword evidence="3" id="KW-1185">Reference proteome</keyword>
<evidence type="ECO:0008006" key="4">
    <source>
        <dbReference type="Google" id="ProtNLM"/>
    </source>
</evidence>
<gene>
    <name evidence="2" type="ORF">CLV56_1593</name>
</gene>
<comment type="caution">
    <text evidence="2">The sequence shown here is derived from an EMBL/GenBank/DDBJ whole genome shotgun (WGS) entry which is preliminary data.</text>
</comment>
<reference evidence="2 3" key="1">
    <citation type="submission" date="2017-11" db="EMBL/GenBank/DDBJ databases">
        <title>Genomic Encyclopedia of Archaeal and Bacterial Type Strains, Phase II (KMG-II): From Individual Species to Whole Genera.</title>
        <authorList>
            <person name="Goeker M."/>
        </authorList>
    </citation>
    <scope>NUCLEOTIDE SEQUENCE [LARGE SCALE GENOMIC DNA]</scope>
    <source>
        <strain evidence="2 3">DSM 27763</strain>
    </source>
</reference>
<organism evidence="2 3">
    <name type="scientific">Mumia flava</name>
    <dbReference type="NCBI Taxonomy" id="1348852"/>
    <lineage>
        <taxon>Bacteria</taxon>
        <taxon>Bacillati</taxon>
        <taxon>Actinomycetota</taxon>
        <taxon>Actinomycetes</taxon>
        <taxon>Propionibacteriales</taxon>
        <taxon>Nocardioidaceae</taxon>
        <taxon>Mumia</taxon>
    </lineage>
</organism>
<dbReference type="AlphaFoldDB" id="A0A2M9BHE4"/>
<proteinExistence type="predicted"/>
<dbReference type="Proteomes" id="UP000230842">
    <property type="component" value="Unassembled WGS sequence"/>
</dbReference>
<keyword evidence="1" id="KW-0812">Transmembrane</keyword>
<keyword evidence="1" id="KW-1133">Transmembrane helix</keyword>
<feature type="transmembrane region" description="Helical" evidence="1">
    <location>
        <begin position="12"/>
        <end position="34"/>
    </location>
</feature>
<keyword evidence="1" id="KW-0472">Membrane</keyword>
<protein>
    <recommendedName>
        <fullName evidence="4">TadE-like protein</fullName>
    </recommendedName>
</protein>